<reference evidence="1" key="1">
    <citation type="submission" date="2019-11" db="EMBL/GenBank/DDBJ databases">
        <authorList>
            <person name="Feng L."/>
        </authorList>
    </citation>
    <scope>NUCLEOTIDE SEQUENCE</scope>
    <source>
        <strain evidence="1">AcaccaeLFYP115</strain>
    </source>
</reference>
<dbReference type="PANTHER" id="PTHR40447:SF1">
    <property type="entry name" value="ANAEROBIC SULFITE REDUCTASE SUBUNIT A"/>
    <property type="match status" value="1"/>
</dbReference>
<evidence type="ECO:0000313" key="1">
    <source>
        <dbReference type="EMBL" id="VYT09319.1"/>
    </source>
</evidence>
<name>A0A6N2TWB5_9FIRM</name>
<organism evidence="1">
    <name type="scientific">Anaerostipes caccae</name>
    <dbReference type="NCBI Taxonomy" id="105841"/>
    <lineage>
        <taxon>Bacteria</taxon>
        <taxon>Bacillati</taxon>
        <taxon>Bacillota</taxon>
        <taxon>Clostridia</taxon>
        <taxon>Lachnospirales</taxon>
        <taxon>Lachnospiraceae</taxon>
        <taxon>Anaerostipes</taxon>
    </lineage>
</organism>
<protein>
    <submittedName>
        <fullName evidence="1">Anaerobic sulfite reductase subunit A</fullName>
    </submittedName>
</protein>
<dbReference type="EMBL" id="CACRSQ010000003">
    <property type="protein sequence ID" value="VYT09319.1"/>
    <property type="molecule type" value="Genomic_DNA"/>
</dbReference>
<accession>A0A6N2TWB5</accession>
<gene>
    <name evidence="1" type="primary">asrA_2</name>
    <name evidence="1" type="ORF">ACLFYP115_01616</name>
</gene>
<dbReference type="PANTHER" id="PTHR40447">
    <property type="entry name" value="ANAEROBIC SULFITE REDUCTASE SUBUNIT A"/>
    <property type="match status" value="1"/>
</dbReference>
<sequence>MEYSLDIAQADRVLEALRKDYRVYAPKRFPKQGRYSDTDIIRYDEVKNFEEIVWKEKSDYPVKEVVMPIQQTLFYYTEDEYKPSRNPAKPVLIFARRATSMHSIYRMKYMRATGDIRIFTMSGCAAL</sequence>
<proteinExistence type="predicted"/>
<dbReference type="AlphaFoldDB" id="A0A6N2TWB5"/>